<dbReference type="AlphaFoldDB" id="A0A2A2EG17"/>
<dbReference type="Pfam" id="PF14498">
    <property type="entry name" value="Glyco_hyd_65N_2"/>
    <property type="match status" value="1"/>
</dbReference>
<dbReference type="Pfam" id="PF22124">
    <property type="entry name" value="Glyco_hydro_95_cat"/>
    <property type="match status" value="1"/>
</dbReference>
<dbReference type="Pfam" id="PF21307">
    <property type="entry name" value="Glyco_hydro_95_C"/>
    <property type="match status" value="1"/>
</dbReference>
<dbReference type="Proteomes" id="UP000217986">
    <property type="component" value="Unassembled WGS sequence"/>
</dbReference>
<gene>
    <name evidence="7" type="ORF">B1400_1452</name>
</gene>
<dbReference type="InterPro" id="IPR054363">
    <property type="entry name" value="GH95_cat"/>
</dbReference>
<accession>A0A2A2EG17</accession>
<dbReference type="InterPro" id="IPR012341">
    <property type="entry name" value="6hp_glycosidase-like_sf"/>
</dbReference>
<name>A0A2A2EG17_9BIFI</name>
<dbReference type="OrthoDB" id="9802600at2"/>
<evidence type="ECO:0000256" key="3">
    <source>
        <dbReference type="SAM" id="SignalP"/>
    </source>
</evidence>
<feature type="transmembrane region" description="Helical" evidence="2">
    <location>
        <begin position="973"/>
        <end position="994"/>
    </location>
</feature>
<keyword evidence="3" id="KW-0732">Signal</keyword>
<dbReference type="EMBL" id="MVOG01000030">
    <property type="protein sequence ID" value="PAU68139.1"/>
    <property type="molecule type" value="Genomic_DNA"/>
</dbReference>
<evidence type="ECO:0000256" key="2">
    <source>
        <dbReference type="SAM" id="Phobius"/>
    </source>
</evidence>
<feature type="chain" id="PRO_5039246386" evidence="3">
    <location>
        <begin position="30"/>
        <end position="1000"/>
    </location>
</feature>
<evidence type="ECO:0000259" key="5">
    <source>
        <dbReference type="Pfam" id="PF21307"/>
    </source>
</evidence>
<protein>
    <submittedName>
        <fullName evidence="7">Alpha-L-fucosidase</fullName>
    </submittedName>
</protein>
<evidence type="ECO:0000313" key="7">
    <source>
        <dbReference type="EMBL" id="PAU68139.1"/>
    </source>
</evidence>
<proteinExistence type="predicted"/>
<dbReference type="InterPro" id="IPR049053">
    <property type="entry name" value="AFCA-like_C"/>
</dbReference>
<dbReference type="InterPro" id="IPR027414">
    <property type="entry name" value="GH95_N_dom"/>
</dbReference>
<evidence type="ECO:0000259" key="6">
    <source>
        <dbReference type="Pfam" id="PF22124"/>
    </source>
</evidence>
<comment type="caution">
    <text evidence="7">The sequence shown here is derived from an EMBL/GenBank/DDBJ whole genome shotgun (WGS) entry which is preliminary data.</text>
</comment>
<reference evidence="7 8" key="1">
    <citation type="journal article" date="2017" name="ISME J.">
        <title>Unveiling bifidobacterial biogeography across the mammalian branch of the tree of life.</title>
        <authorList>
            <person name="Milani C."/>
            <person name="Mangifesta M."/>
            <person name="Mancabelli L."/>
            <person name="Lugli G.A."/>
            <person name="James K."/>
            <person name="Duranti S."/>
            <person name="Turroni F."/>
            <person name="Ferrario C."/>
            <person name="Ossiprandi M.C."/>
            <person name="van Sinderen D."/>
            <person name="Ventura M."/>
        </authorList>
    </citation>
    <scope>NUCLEOTIDE SEQUENCE [LARGE SCALE GENOMIC DNA]</scope>
    <source>
        <strain evidence="7 8">70</strain>
    </source>
</reference>
<dbReference type="PANTHER" id="PTHR31084:SF19">
    <property type="entry name" value="GLYCOSYL HYDROLASE FAMILY 95 N-TERMINAL DOMAIN-CONTAINING PROTEIN"/>
    <property type="match status" value="1"/>
</dbReference>
<dbReference type="PANTHER" id="PTHR31084">
    <property type="entry name" value="ALPHA-L-FUCOSIDASE 2"/>
    <property type="match status" value="1"/>
</dbReference>
<keyword evidence="2" id="KW-0812">Transmembrane</keyword>
<evidence type="ECO:0000313" key="8">
    <source>
        <dbReference type="Proteomes" id="UP000217986"/>
    </source>
</evidence>
<organism evidence="7 8">
    <name type="scientific">Bifidobacterium italicum</name>
    <dbReference type="NCBI Taxonomy" id="1960968"/>
    <lineage>
        <taxon>Bacteria</taxon>
        <taxon>Bacillati</taxon>
        <taxon>Actinomycetota</taxon>
        <taxon>Actinomycetes</taxon>
        <taxon>Bifidobacteriales</taxon>
        <taxon>Bifidobacteriaceae</taxon>
        <taxon>Bifidobacterium</taxon>
    </lineage>
</organism>
<dbReference type="Gene3D" id="1.50.10.10">
    <property type="match status" value="1"/>
</dbReference>
<feature type="domain" description="Glycosyl hydrolase family 95 N-terminal" evidence="4">
    <location>
        <begin position="42"/>
        <end position="304"/>
    </location>
</feature>
<keyword evidence="2" id="KW-1133">Transmembrane helix</keyword>
<keyword evidence="2" id="KW-0472">Membrane</keyword>
<dbReference type="GO" id="GO:0004560">
    <property type="term" value="F:alpha-L-fucosidase activity"/>
    <property type="evidence" value="ECO:0007669"/>
    <property type="project" value="TreeGrafter"/>
</dbReference>
<feature type="signal peptide" evidence="3">
    <location>
        <begin position="1"/>
        <end position="29"/>
    </location>
</feature>
<feature type="domain" description="Glycosyl hydrolase family 95 catalytic" evidence="6">
    <location>
        <begin position="333"/>
        <end position="790"/>
    </location>
</feature>
<sequence length="1000" mass="106854">MKQIRKAFPALVGLVTVTALLTAPLMAVADDASASTNSQPQLWYAQPASETALRHKPGNNVSDADNQWQQTTLPIGNGRLGGTVWGEVSRERITFNEETLWTGGPGSNPDYNGGNNEAKGRDGATLRALNAELEQGSDLVNPADLTGGEDAAQQGSYQNWGEIDVDYGFKDAAHSSYRRGLDLSSGIADVSFVHDGTTYTREYFASHPDHVMVGRLTADKPQALTLDLGMTTNQFSKRSETKTVDDATLIVRGALGNNGLNYDAQIKVVADGGSVAAAADGTSLHITGADAVTFYVAAATDYQQSYPAYRTGESADALDKRVRGTLDAAAARGYDAVRADHVADHSALFDRVRLQLGAPVDYAAIPTDALLDAYSDGSASDAQRRALEMLVYQYGRYLAIGSSREDSQLPSNLQGIWSSTADDNAHGKTPWGSDFHMNVNLQMNYWPIYSSNLAELSQPLISYAQGLVEPGRVTAKTYAGAVTPVGTPIGAGNGFMAHTENTAYGWTTPGAEFSWGWSPAAMPWLLQNVYEAYEYGGDLDQLRDVIYPLLKEESSLYIDFMLHRSAQKVSDGSNRLTTGVAYSPEHGPQGTDGNTYESSLVWQLLHDSIEAARTLKTDDALIGSTEHCTADNWVKDQEGRFVDAQANRSWSCAVSLLKPIEVGESGQIKEWYFEGALGKKADGTDIPAYELHHRHMSHLLGLFPGDLITIDNAAYMEAAKTSMLQRGDDSTGWGVGQRINAWARTGDGDHAHRLIEQQLKNAMYANLFDVHPPFQIDGNFGNTSGVDEMLMQSNSTFVADDGATYANYVNVLPALPSAWAGEGQVRGLVARGGFVVDIDWAQGRTSRTHLLSRNGGAAALKLTAGGAADYTVVDAKGAAVPHRYVTNRDGTTLLVFDTTAGANYTVLPSSEVPPTPGDAIDEPAKPGIQDGGGKDVAGKDKTIAKQPDKAKQPVKTSSGLSASADVADTGSSAAPVALAALVAFVSAAALLGCMRLRRIR</sequence>
<dbReference type="GO" id="GO:0005975">
    <property type="term" value="P:carbohydrate metabolic process"/>
    <property type="evidence" value="ECO:0007669"/>
    <property type="project" value="InterPro"/>
</dbReference>
<feature type="compositionally biased region" description="Basic and acidic residues" evidence="1">
    <location>
        <begin position="932"/>
        <end position="951"/>
    </location>
</feature>
<dbReference type="RefSeq" id="WP_095613781.1">
    <property type="nucleotide sequence ID" value="NZ_MVOG01000030.1"/>
</dbReference>
<feature type="domain" description="Alpha fucosidase A-like C-terminal" evidence="5">
    <location>
        <begin position="806"/>
        <end position="906"/>
    </location>
</feature>
<evidence type="ECO:0000259" key="4">
    <source>
        <dbReference type="Pfam" id="PF14498"/>
    </source>
</evidence>
<feature type="region of interest" description="Disordered" evidence="1">
    <location>
        <begin position="909"/>
        <end position="966"/>
    </location>
</feature>
<keyword evidence="8" id="KW-1185">Reference proteome</keyword>
<dbReference type="SUPFAM" id="SSF48208">
    <property type="entry name" value="Six-hairpin glycosidases"/>
    <property type="match status" value="1"/>
</dbReference>
<evidence type="ECO:0000256" key="1">
    <source>
        <dbReference type="SAM" id="MobiDB-lite"/>
    </source>
</evidence>
<dbReference type="InterPro" id="IPR008928">
    <property type="entry name" value="6-hairpin_glycosidase_sf"/>
</dbReference>